<feature type="domain" description="POTRA" evidence="9">
    <location>
        <begin position="184"/>
        <end position="272"/>
    </location>
</feature>
<dbReference type="PANTHER" id="PTHR12815:SF18">
    <property type="entry name" value="SORTING AND ASSEMBLY MACHINERY COMPONENT 50 HOMOLOG"/>
    <property type="match status" value="1"/>
</dbReference>
<keyword evidence="5" id="KW-0472">Membrane</keyword>
<keyword evidence="8" id="KW-0732">Signal</keyword>
<accession>A0A1I3K545</accession>
<keyword evidence="6" id="KW-0998">Cell outer membrane</keyword>
<evidence type="ECO:0000256" key="4">
    <source>
        <dbReference type="ARBA" id="ARBA00022737"/>
    </source>
</evidence>
<reference evidence="11" key="1">
    <citation type="submission" date="2016-10" db="EMBL/GenBank/DDBJ databases">
        <authorList>
            <person name="Varghese N."/>
            <person name="Submissions S."/>
        </authorList>
    </citation>
    <scope>NUCLEOTIDE SEQUENCE [LARGE SCALE GENOMIC DNA]</scope>
    <source>
        <strain evidence="11">XBD1002</strain>
    </source>
</reference>
<dbReference type="InterPro" id="IPR023707">
    <property type="entry name" value="OM_assembly_BamA"/>
</dbReference>
<name>A0A1I3K545_9SPIR</name>
<evidence type="ECO:0000256" key="8">
    <source>
        <dbReference type="SAM" id="SignalP"/>
    </source>
</evidence>
<comment type="subcellular location">
    <subcellularLocation>
        <location evidence="1">Membrane</location>
    </subcellularLocation>
</comment>
<evidence type="ECO:0000256" key="7">
    <source>
        <dbReference type="NCBIfam" id="TIGR03303"/>
    </source>
</evidence>
<dbReference type="Pfam" id="PF07244">
    <property type="entry name" value="POTRA"/>
    <property type="match status" value="5"/>
</dbReference>
<keyword evidence="4" id="KW-0677">Repeat</keyword>
<keyword evidence="3" id="KW-0812">Transmembrane</keyword>
<dbReference type="GO" id="GO:0071709">
    <property type="term" value="P:membrane assembly"/>
    <property type="evidence" value="ECO:0007669"/>
    <property type="project" value="InterPro"/>
</dbReference>
<dbReference type="Gene3D" id="2.40.160.50">
    <property type="entry name" value="membrane protein fhac: a member of the omp85/tpsb transporter family"/>
    <property type="match status" value="1"/>
</dbReference>
<evidence type="ECO:0000313" key="10">
    <source>
        <dbReference type="EMBL" id="SFI67582.1"/>
    </source>
</evidence>
<dbReference type="NCBIfam" id="TIGR03303">
    <property type="entry name" value="OM_YaeT"/>
    <property type="match status" value="1"/>
</dbReference>
<evidence type="ECO:0000256" key="2">
    <source>
        <dbReference type="ARBA" id="ARBA00022452"/>
    </source>
</evidence>
<dbReference type="Pfam" id="PF01103">
    <property type="entry name" value="Omp85"/>
    <property type="match status" value="1"/>
</dbReference>
<dbReference type="PANTHER" id="PTHR12815">
    <property type="entry name" value="SORTING AND ASSEMBLY MACHINERY SAMM50 PROTEIN FAMILY MEMBER"/>
    <property type="match status" value="1"/>
</dbReference>
<dbReference type="PIRSF" id="PIRSF006076">
    <property type="entry name" value="OM_assembly_OMP85"/>
    <property type="match status" value="1"/>
</dbReference>
<organism evidence="10 11">
    <name type="scientific">Treponema bryantii</name>
    <dbReference type="NCBI Taxonomy" id="163"/>
    <lineage>
        <taxon>Bacteria</taxon>
        <taxon>Pseudomonadati</taxon>
        <taxon>Spirochaetota</taxon>
        <taxon>Spirochaetia</taxon>
        <taxon>Spirochaetales</taxon>
        <taxon>Treponemataceae</taxon>
        <taxon>Treponema</taxon>
    </lineage>
</organism>
<dbReference type="InterPro" id="IPR034746">
    <property type="entry name" value="POTRA"/>
</dbReference>
<evidence type="ECO:0000256" key="5">
    <source>
        <dbReference type="ARBA" id="ARBA00023136"/>
    </source>
</evidence>
<feature type="domain" description="POTRA" evidence="9">
    <location>
        <begin position="105"/>
        <end position="181"/>
    </location>
</feature>
<feature type="signal peptide" evidence="8">
    <location>
        <begin position="1"/>
        <end position="20"/>
    </location>
</feature>
<evidence type="ECO:0000259" key="9">
    <source>
        <dbReference type="PROSITE" id="PS51779"/>
    </source>
</evidence>
<dbReference type="GO" id="GO:0009279">
    <property type="term" value="C:cell outer membrane"/>
    <property type="evidence" value="ECO:0007669"/>
    <property type="project" value="UniProtKB-UniRule"/>
</dbReference>
<sequence length="799" mass="90965">MYRKVLAALFLMFVSVFALSAQSDEWYWNQPISKIDFNGLKNVKKSDLNGVVSSYIDSPFTDEVYNDILDRLYSLEFFEDITPYAKHASSDKSDVLLVFEVVERPTIKDINFLGNHKIRNGELRETIKNKTSDIYIESKVLIDERLIRNFYLKKGYNASYVTHSIEETPEGIIINFEISEGSSSVIREIQFSGNTIVSSRALKRKLALKEVGLFKDGAYQPSTMEQDKQTIIKYYQEHGYADANILDVKIDTTFNEEKQRDELTVLFVIQEGAQYTYSGLRISGNEVFSEKELLKNKKLKEGQIYNGTKFQEDLQNIQSVYHENGYMMNEFYTVPVKDSDRHEISYDITIKEHSRSHIENIIVKGNTKTKDFVIKREIPIEPGDTFSNDKIINGMRNLMNLRYFSSIVPEAKQGTEENLVDLIFSVEEQSTSSVQFGLTFSGATEQAGSALPISLFAKLENSNLFGEGRTIAAATTIATGEQSIDFSYSQNWIGKYPIAFHSAISFSHAKTASLVNFWSPNLELVQNRYYMSYHDWSTTFSTGLSRRWTPDYAVITLAGGLSTSLQRNVFDESVYVPVETTVSSYANRWGVSNSVYGSLSIDNRDLNYDPTKGWFLNERVTWYGLIPNLEKEFFMRSDTKLEGYLKLIDLPVTENWSFKLVLAGYTGLSTIIPVQNGINTKNALYIDGLINGRGWSEAYSDATGLAMLSNRLELRIPIVPGIVGIDGFWDAAAVTPKLQDMKNLGIDDFYYSFGPGIRFLIPQLPLHLLFAWRYRVEDGKPKFADQPFNFVLSFNIVNY</sequence>
<keyword evidence="11" id="KW-1185">Reference proteome</keyword>
<evidence type="ECO:0000313" key="11">
    <source>
        <dbReference type="Proteomes" id="UP000182737"/>
    </source>
</evidence>
<feature type="domain" description="POTRA" evidence="9">
    <location>
        <begin position="356"/>
        <end position="429"/>
    </location>
</feature>
<feature type="chain" id="PRO_5010304156" description="Outer membrane protein assembly factor BamA" evidence="8">
    <location>
        <begin position="21"/>
        <end position="799"/>
    </location>
</feature>
<dbReference type="RefSeq" id="WP_074931192.1">
    <property type="nucleotide sequence ID" value="NZ_FORI01000004.1"/>
</dbReference>
<dbReference type="InterPro" id="IPR010827">
    <property type="entry name" value="BamA/TamA_POTRA"/>
</dbReference>
<proteinExistence type="predicted"/>
<evidence type="ECO:0000256" key="3">
    <source>
        <dbReference type="ARBA" id="ARBA00022692"/>
    </source>
</evidence>
<evidence type="ECO:0000256" key="1">
    <source>
        <dbReference type="ARBA" id="ARBA00004370"/>
    </source>
</evidence>
<evidence type="ECO:0000256" key="6">
    <source>
        <dbReference type="ARBA" id="ARBA00023237"/>
    </source>
</evidence>
<dbReference type="AlphaFoldDB" id="A0A1I3K545"/>
<dbReference type="EMBL" id="FORI01000004">
    <property type="protein sequence ID" value="SFI67582.1"/>
    <property type="molecule type" value="Genomic_DNA"/>
</dbReference>
<dbReference type="InterPro" id="IPR039910">
    <property type="entry name" value="D15-like"/>
</dbReference>
<dbReference type="InterPro" id="IPR000184">
    <property type="entry name" value="Bac_surfAg_D15"/>
</dbReference>
<feature type="domain" description="POTRA" evidence="9">
    <location>
        <begin position="275"/>
        <end position="353"/>
    </location>
</feature>
<gene>
    <name evidence="10" type="ORF">SAMN04487775_10477</name>
</gene>
<dbReference type="OrthoDB" id="9776356at2"/>
<dbReference type="Proteomes" id="UP000182737">
    <property type="component" value="Unassembled WGS sequence"/>
</dbReference>
<protein>
    <recommendedName>
        <fullName evidence="7">Outer membrane protein assembly factor BamA</fullName>
    </recommendedName>
</protein>
<dbReference type="Gene3D" id="3.10.20.310">
    <property type="entry name" value="membrane protein fhac"/>
    <property type="match status" value="5"/>
</dbReference>
<keyword evidence="2" id="KW-1134">Transmembrane beta strand</keyword>
<dbReference type="PROSITE" id="PS51779">
    <property type="entry name" value="POTRA"/>
    <property type="match status" value="4"/>
</dbReference>